<dbReference type="GeneTree" id="ENSGT00950000182980"/>
<feature type="domain" description="EF-hand" evidence="6">
    <location>
        <begin position="154"/>
        <end position="189"/>
    </location>
</feature>
<reference evidence="7" key="2">
    <citation type="submission" date="2025-08" db="UniProtKB">
        <authorList>
            <consortium name="Ensembl"/>
        </authorList>
    </citation>
    <scope>IDENTIFICATION</scope>
    <source>
        <strain evidence="7">broiler</strain>
    </source>
</reference>
<evidence type="ECO:0000259" key="6">
    <source>
        <dbReference type="PROSITE" id="PS50222"/>
    </source>
</evidence>
<feature type="compositionally biased region" description="Polar residues" evidence="5">
    <location>
        <begin position="1"/>
        <end position="11"/>
    </location>
</feature>
<dbReference type="OrthoDB" id="26525at2759"/>
<reference evidence="7" key="1">
    <citation type="submission" date="2020-11" db="EMBL/GenBank/DDBJ databases">
        <title>Gallus gallus (Chicken) genome, bGalGal1, GRCg7b, maternal haplotype autosomes + Z &amp; W.</title>
        <authorList>
            <person name="Warren W."/>
            <person name="Formenti G."/>
            <person name="Fedrigo O."/>
            <person name="Haase B."/>
            <person name="Mountcastle J."/>
            <person name="Balacco J."/>
            <person name="Tracey A."/>
            <person name="Schneider V."/>
            <person name="Okimoto R."/>
            <person name="Cheng H."/>
            <person name="Hawken R."/>
            <person name="Howe K."/>
            <person name="Jarvis E.D."/>
        </authorList>
    </citation>
    <scope>NUCLEOTIDE SEQUENCE [LARGE SCALE GENOMIC DNA]</scope>
    <source>
        <strain evidence="7">Broiler</strain>
    </source>
</reference>
<dbReference type="PANTHER" id="PTHR23048:SF0">
    <property type="entry name" value="CALMODULIN LIKE 3"/>
    <property type="match status" value="1"/>
</dbReference>
<proteinExistence type="inferred from homology"/>
<sequence>MADSGSRQQGAQGVHHSWALPGPARARSRKPPACPSSSSSRSRRTGRRRPHPHLPANAACWGKAVCERGAWDAMAERLSEEQIAEFKEAFSLFDRDGDGCITTKELGTVMRSLGQNPTEAELQDMVGEVDADGSGTIDFPEFLSLMARKMRDSDSEEEIREAFRVFDKDGNGYISAAELRHVMTNLGEKLTDEEVDEMIKEADCNNDGQVNYEEFVRMMTEK</sequence>
<dbReference type="AlphaFoldDB" id="A0A8V0XM69"/>
<keyword evidence="3" id="KW-0677">Repeat</keyword>
<feature type="compositionally biased region" description="Basic residues" evidence="5">
    <location>
        <begin position="41"/>
        <end position="52"/>
    </location>
</feature>
<feature type="region of interest" description="Disordered" evidence="5">
    <location>
        <begin position="1"/>
        <end position="56"/>
    </location>
</feature>
<dbReference type="Ensembl" id="ENSGALT00010016258.1">
    <property type="protein sequence ID" value="ENSGALP00010009289.1"/>
    <property type="gene ID" value="ENSGALG00010006845.1"/>
</dbReference>
<evidence type="ECO:0000313" key="8">
    <source>
        <dbReference type="Proteomes" id="UP000000539"/>
    </source>
</evidence>
<protein>
    <submittedName>
        <fullName evidence="7">Calmodulin like 3</fullName>
    </submittedName>
</protein>
<dbReference type="PANTHER" id="PTHR23048">
    <property type="entry name" value="MYOSIN LIGHT CHAIN 1, 3"/>
    <property type="match status" value="1"/>
</dbReference>
<evidence type="ECO:0000256" key="1">
    <source>
        <dbReference type="ARBA" id="ARBA00009763"/>
    </source>
</evidence>
<dbReference type="SMART" id="SM00054">
    <property type="entry name" value="EFh"/>
    <property type="match status" value="4"/>
</dbReference>
<organism evidence="7 8">
    <name type="scientific">Gallus gallus</name>
    <name type="common">Chicken</name>
    <dbReference type="NCBI Taxonomy" id="9031"/>
    <lineage>
        <taxon>Eukaryota</taxon>
        <taxon>Metazoa</taxon>
        <taxon>Chordata</taxon>
        <taxon>Craniata</taxon>
        <taxon>Vertebrata</taxon>
        <taxon>Euteleostomi</taxon>
        <taxon>Archelosauria</taxon>
        <taxon>Archosauria</taxon>
        <taxon>Dinosauria</taxon>
        <taxon>Saurischia</taxon>
        <taxon>Theropoda</taxon>
        <taxon>Coelurosauria</taxon>
        <taxon>Aves</taxon>
        <taxon>Neognathae</taxon>
        <taxon>Galloanserae</taxon>
        <taxon>Galliformes</taxon>
        <taxon>Phasianidae</taxon>
        <taxon>Phasianinae</taxon>
        <taxon>Gallus</taxon>
    </lineage>
</organism>
<dbReference type="Gene3D" id="1.10.238.10">
    <property type="entry name" value="EF-hand"/>
    <property type="match status" value="3"/>
</dbReference>
<dbReference type="PROSITE" id="PS50222">
    <property type="entry name" value="EF_HAND_2"/>
    <property type="match status" value="4"/>
</dbReference>
<evidence type="ECO:0000256" key="2">
    <source>
        <dbReference type="ARBA" id="ARBA00022723"/>
    </source>
</evidence>
<feature type="domain" description="EF-hand" evidence="6">
    <location>
        <begin position="117"/>
        <end position="152"/>
    </location>
</feature>
<gene>
    <name evidence="7" type="primary">CALML3</name>
</gene>
<reference evidence="7" key="3">
    <citation type="submission" date="2025-09" db="UniProtKB">
        <authorList>
            <consortium name="Ensembl"/>
        </authorList>
    </citation>
    <scope>IDENTIFICATION</scope>
    <source>
        <strain evidence="7">broiler</strain>
    </source>
</reference>
<dbReference type="FunFam" id="1.10.238.10:FF:000003">
    <property type="entry name" value="Calmodulin A"/>
    <property type="match status" value="1"/>
</dbReference>
<dbReference type="InterPro" id="IPR011992">
    <property type="entry name" value="EF-hand-dom_pair"/>
</dbReference>
<feature type="domain" description="EF-hand" evidence="6">
    <location>
        <begin position="190"/>
        <end position="222"/>
    </location>
</feature>
<dbReference type="InterPro" id="IPR002048">
    <property type="entry name" value="EF_hand_dom"/>
</dbReference>
<dbReference type="Proteomes" id="UP000000539">
    <property type="component" value="Chromosome 1"/>
</dbReference>
<dbReference type="Pfam" id="PF13499">
    <property type="entry name" value="EF-hand_7"/>
    <property type="match status" value="2"/>
</dbReference>
<dbReference type="PROSITE" id="PS00018">
    <property type="entry name" value="EF_HAND_1"/>
    <property type="match status" value="4"/>
</dbReference>
<dbReference type="GO" id="GO:0016460">
    <property type="term" value="C:myosin II complex"/>
    <property type="evidence" value="ECO:0000318"/>
    <property type="project" value="GO_Central"/>
</dbReference>
<dbReference type="CDD" id="cd00051">
    <property type="entry name" value="EFh"/>
    <property type="match status" value="2"/>
</dbReference>
<evidence type="ECO:0000313" key="7">
    <source>
        <dbReference type="Ensembl" id="ENSGALP00010009289.1"/>
    </source>
</evidence>
<dbReference type="InterPro" id="IPR018247">
    <property type="entry name" value="EF_Hand_1_Ca_BS"/>
</dbReference>
<evidence type="ECO:0000256" key="4">
    <source>
        <dbReference type="ARBA" id="ARBA00022837"/>
    </source>
</evidence>
<dbReference type="InterPro" id="IPR050230">
    <property type="entry name" value="CALM/Myosin/TropC-like"/>
</dbReference>
<evidence type="ECO:0000256" key="3">
    <source>
        <dbReference type="ARBA" id="ARBA00022737"/>
    </source>
</evidence>
<accession>A0A8V0XM69</accession>
<dbReference type="SUPFAM" id="SSF47473">
    <property type="entry name" value="EF-hand"/>
    <property type="match status" value="1"/>
</dbReference>
<evidence type="ECO:0000256" key="5">
    <source>
        <dbReference type="SAM" id="MobiDB-lite"/>
    </source>
</evidence>
<keyword evidence="2" id="KW-0479">Metal-binding</keyword>
<feature type="domain" description="EF-hand" evidence="6">
    <location>
        <begin position="81"/>
        <end position="116"/>
    </location>
</feature>
<dbReference type="FunCoup" id="A0A8V0XM69">
    <property type="interactions" value="527"/>
</dbReference>
<name>A0A8V0XM69_CHICK</name>
<comment type="similarity">
    <text evidence="1">Belongs to the calmodulin family.</text>
</comment>
<dbReference type="GO" id="GO:0005509">
    <property type="term" value="F:calcium ion binding"/>
    <property type="evidence" value="ECO:0007669"/>
    <property type="project" value="InterPro"/>
</dbReference>
<keyword evidence="4" id="KW-0106">Calcium</keyword>
<keyword evidence="8" id="KW-1185">Reference proteome</keyword>